<proteinExistence type="predicted"/>
<protein>
    <submittedName>
        <fullName evidence="3">Uncharacterized protein</fullName>
    </submittedName>
</protein>
<feature type="region of interest" description="Disordered" evidence="1">
    <location>
        <begin position="260"/>
        <end position="421"/>
    </location>
</feature>
<evidence type="ECO:0000256" key="1">
    <source>
        <dbReference type="SAM" id="MobiDB-lite"/>
    </source>
</evidence>
<dbReference type="GO" id="GO:0005935">
    <property type="term" value="C:cellular bud neck"/>
    <property type="evidence" value="ECO:0007669"/>
    <property type="project" value="TreeGrafter"/>
</dbReference>
<evidence type="ECO:0000313" key="3">
    <source>
        <dbReference type="EMBL" id="TKX21468.1"/>
    </source>
</evidence>
<name>A0A4U7AT04_9PEZI</name>
<feature type="region of interest" description="Disordered" evidence="1">
    <location>
        <begin position="178"/>
        <end position="201"/>
    </location>
</feature>
<dbReference type="InterPro" id="IPR037504">
    <property type="entry name" value="PSI_induc_2"/>
</dbReference>
<dbReference type="Proteomes" id="UP000308133">
    <property type="component" value="Unassembled WGS sequence"/>
</dbReference>
<dbReference type="PANTHER" id="PTHR40018">
    <property type="entry name" value="[PSI+] INDUCTION PROTEIN 2"/>
    <property type="match status" value="1"/>
</dbReference>
<evidence type="ECO:0000313" key="4">
    <source>
        <dbReference type="Proteomes" id="UP000308133"/>
    </source>
</evidence>
<feature type="compositionally biased region" description="Polar residues" evidence="1">
    <location>
        <begin position="284"/>
        <end position="324"/>
    </location>
</feature>
<gene>
    <name evidence="3" type="ORF">C1H76_6542</name>
</gene>
<comment type="caution">
    <text evidence="3">The sequence shown here is derived from an EMBL/GenBank/DDBJ whole genome shotgun (WGS) entry which is preliminary data.</text>
</comment>
<sequence length="421" mass="44037">MSGIPNPLSGMTFQSGWDSCMARSYCKWPVIVGIVIVSLIVISVVWCVVKILCCGAQCCFCCASITKCLCCKCCSGGGSSRPPRDQYVSPLAHGNPYGSQKSGYVNPAAYESGFGNHSNIGTYSGGPGYAGQGQYRSQAPPKYATATFEEPSKKSNVNGDALPAMPSWNDARATRVEETSPERPGEDVEMGHLNSSGTLPKFESDDYRRGDSAHGEGYGAGTAAAVGAGAGAAAGAGAYGYNRQNSYGSGVGSGTGVGAAGTGYGRPQQAQAPHNPYGQRDAYGSSTNVYGQQNMQNSPYGQAQNTASPYGQPSQNYSQTSYGVEQNPYGYHNNQSQGNTSPTHNAYAAPAQTQPRSPQQGYAAFNPPQQRTQSPAYSAYPGQSTYQSADTLPAQSTGGGYHSPTHGAPERKPVQGSWKDL</sequence>
<feature type="transmembrane region" description="Helical" evidence="2">
    <location>
        <begin position="30"/>
        <end position="52"/>
    </location>
</feature>
<accession>A0A4U7AT04</accession>
<keyword evidence="2" id="KW-0472">Membrane</keyword>
<feature type="region of interest" description="Disordered" evidence="1">
    <location>
        <begin position="134"/>
        <end position="166"/>
    </location>
</feature>
<feature type="compositionally biased region" description="Basic and acidic residues" evidence="1">
    <location>
        <begin position="408"/>
        <end position="421"/>
    </location>
</feature>
<feature type="compositionally biased region" description="Polar residues" evidence="1">
    <location>
        <begin position="367"/>
        <end position="396"/>
    </location>
</feature>
<keyword evidence="2" id="KW-0812">Transmembrane</keyword>
<dbReference type="EMBL" id="PTQR01000081">
    <property type="protein sequence ID" value="TKX21468.1"/>
    <property type="molecule type" value="Genomic_DNA"/>
</dbReference>
<organism evidence="3 4">
    <name type="scientific">Elsinoe australis</name>
    <dbReference type="NCBI Taxonomy" id="40998"/>
    <lineage>
        <taxon>Eukaryota</taxon>
        <taxon>Fungi</taxon>
        <taxon>Dikarya</taxon>
        <taxon>Ascomycota</taxon>
        <taxon>Pezizomycotina</taxon>
        <taxon>Dothideomycetes</taxon>
        <taxon>Dothideomycetidae</taxon>
        <taxon>Myriangiales</taxon>
        <taxon>Elsinoaceae</taxon>
        <taxon>Elsinoe</taxon>
    </lineage>
</organism>
<feature type="compositionally biased region" description="Polar residues" evidence="1">
    <location>
        <begin position="351"/>
        <end position="360"/>
    </location>
</feature>
<dbReference type="AlphaFoldDB" id="A0A4U7AT04"/>
<dbReference type="PANTHER" id="PTHR40018:SF1">
    <property type="entry name" value="[PSI+] INDUCTION PROTEIN 2"/>
    <property type="match status" value="1"/>
</dbReference>
<feature type="compositionally biased region" description="Basic and acidic residues" evidence="1">
    <location>
        <begin position="178"/>
        <end position="190"/>
    </location>
</feature>
<reference evidence="3 4" key="1">
    <citation type="submission" date="2018-02" db="EMBL/GenBank/DDBJ databases">
        <title>Draft genome sequences of Elsinoe sp., causing black scab on jojoba.</title>
        <authorList>
            <person name="Stodart B."/>
            <person name="Jeffress S."/>
            <person name="Ash G."/>
            <person name="Arun Chinnappa K."/>
        </authorList>
    </citation>
    <scope>NUCLEOTIDE SEQUENCE [LARGE SCALE GENOMIC DNA]</scope>
    <source>
        <strain evidence="3 4">Hillstone_2</strain>
    </source>
</reference>
<keyword evidence="2" id="KW-1133">Transmembrane helix</keyword>
<feature type="compositionally biased region" description="Polar residues" evidence="1">
    <location>
        <begin position="332"/>
        <end position="344"/>
    </location>
</feature>
<evidence type="ECO:0000256" key="2">
    <source>
        <dbReference type="SAM" id="Phobius"/>
    </source>
</evidence>
<dbReference type="GO" id="GO:0005886">
    <property type="term" value="C:plasma membrane"/>
    <property type="evidence" value="ECO:0007669"/>
    <property type="project" value="TreeGrafter"/>
</dbReference>